<dbReference type="AlphaFoldDB" id="A0A1H0QI78"/>
<reference evidence="3" key="1">
    <citation type="submission" date="2016-10" db="EMBL/GenBank/DDBJ databases">
        <authorList>
            <person name="Varghese N."/>
            <person name="Submissions S."/>
        </authorList>
    </citation>
    <scope>NUCLEOTIDE SEQUENCE [LARGE SCALE GENOMIC DNA]</scope>
    <source>
        <strain evidence="3">DSM 22329</strain>
    </source>
</reference>
<dbReference type="PROSITE" id="PS51257">
    <property type="entry name" value="PROKAR_LIPOPROTEIN"/>
    <property type="match status" value="1"/>
</dbReference>
<evidence type="ECO:0000313" key="3">
    <source>
        <dbReference type="Proteomes" id="UP000199077"/>
    </source>
</evidence>
<sequence length="376" mass="38077">MRRWRRALAATLLLGGAACTAGPAPPPAPAPAPLDWTVVDLPDGAVPLLVRAGGDGFLVAARTGERASMYRLPSSVTGAPEPVTVEPHSVYAPAARWVDLATDGARVLALGRASGGAHGLPRWTVWDGTPTRLVERPQPFEAFGGPRSGGLAAVGLGRSEVLVGTWDDDGAGLDARVWTRSAPTTWERVPVAPALASTVRLLPQPAAVASSPASLLVAGSVTDLGEGASVVTRAAAWVAPDATGPWEALELPATTVSARATGVACGGHDCWVAGTDGEAPAAWRVVGTTVTPQHLPAGPGTSDLPPAVAAVAAVEGHAWMAYAVQSRSRLARTAGRGWVGVEGPPGRPVSLAAVPGRLYLVAVAADGPHLWTAAAG</sequence>
<name>A0A1H0QI78_9MICO</name>
<accession>A0A1H0QI78</accession>
<gene>
    <name evidence="2" type="ORF">SAMN04489867_1600</name>
</gene>
<dbReference type="STRING" id="443156.SAMN04489867_1600"/>
<feature type="signal peptide" evidence="1">
    <location>
        <begin position="1"/>
        <end position="23"/>
    </location>
</feature>
<dbReference type="EMBL" id="LT629711">
    <property type="protein sequence ID" value="SDP16459.1"/>
    <property type="molecule type" value="Genomic_DNA"/>
</dbReference>
<evidence type="ECO:0008006" key="4">
    <source>
        <dbReference type="Google" id="ProtNLM"/>
    </source>
</evidence>
<dbReference type="Proteomes" id="UP000199077">
    <property type="component" value="Chromosome I"/>
</dbReference>
<keyword evidence="3" id="KW-1185">Reference proteome</keyword>
<evidence type="ECO:0000256" key="1">
    <source>
        <dbReference type="SAM" id="SignalP"/>
    </source>
</evidence>
<feature type="chain" id="PRO_5009250983" description="Galactose oxidase, central domain" evidence="1">
    <location>
        <begin position="24"/>
        <end position="376"/>
    </location>
</feature>
<proteinExistence type="predicted"/>
<keyword evidence="1" id="KW-0732">Signal</keyword>
<dbReference type="OrthoDB" id="3731377at2"/>
<protein>
    <recommendedName>
        <fullName evidence="4">Galactose oxidase, central domain</fullName>
    </recommendedName>
</protein>
<evidence type="ECO:0000313" key="2">
    <source>
        <dbReference type="EMBL" id="SDP16459.1"/>
    </source>
</evidence>
<dbReference type="RefSeq" id="WP_157692939.1">
    <property type="nucleotide sequence ID" value="NZ_LT629711.1"/>
</dbReference>
<organism evidence="2 3">
    <name type="scientific">Pedococcus dokdonensis</name>
    <dbReference type="NCBI Taxonomy" id="443156"/>
    <lineage>
        <taxon>Bacteria</taxon>
        <taxon>Bacillati</taxon>
        <taxon>Actinomycetota</taxon>
        <taxon>Actinomycetes</taxon>
        <taxon>Micrococcales</taxon>
        <taxon>Intrasporangiaceae</taxon>
        <taxon>Pedococcus</taxon>
    </lineage>
</organism>